<dbReference type="eggNOG" id="COG3794">
    <property type="taxonomic scope" value="Bacteria"/>
</dbReference>
<dbReference type="OrthoDB" id="9772097at2"/>
<comment type="caution">
    <text evidence="2">The sequence shown here is derived from an EMBL/GenBank/DDBJ whole genome shotgun (WGS) entry which is preliminary data.</text>
</comment>
<dbReference type="SUPFAM" id="SSF49464">
    <property type="entry name" value="Carboxypeptidase regulatory domain-like"/>
    <property type="match status" value="1"/>
</dbReference>
<keyword evidence="1" id="KW-0732">Signal</keyword>
<reference evidence="2 3" key="1">
    <citation type="submission" date="2006-02" db="EMBL/GenBank/DDBJ databases">
        <authorList>
            <person name="Amann R."/>
            <person name="Ferriera S."/>
            <person name="Johnson J."/>
            <person name="Kravitz S."/>
            <person name="Halpern A."/>
            <person name="Remington K."/>
            <person name="Beeson K."/>
            <person name="Tran B."/>
            <person name="Rogers Y.-H."/>
            <person name="Friedman R."/>
            <person name="Venter J.C."/>
        </authorList>
    </citation>
    <scope>NUCLEOTIDE SEQUENCE [LARGE SCALE GENOMIC DNA]</scope>
    <source>
        <strain evidence="2 3">DSM 3645</strain>
    </source>
</reference>
<accession>A3ZM49</accession>
<organism evidence="2 3">
    <name type="scientific">Blastopirellula marina DSM 3645</name>
    <dbReference type="NCBI Taxonomy" id="314230"/>
    <lineage>
        <taxon>Bacteria</taxon>
        <taxon>Pseudomonadati</taxon>
        <taxon>Planctomycetota</taxon>
        <taxon>Planctomycetia</taxon>
        <taxon>Pirellulales</taxon>
        <taxon>Pirellulaceae</taxon>
        <taxon>Blastopirellula</taxon>
    </lineage>
</organism>
<dbReference type="InterPro" id="IPR008969">
    <property type="entry name" value="CarboxyPept-like_regulatory"/>
</dbReference>
<protein>
    <recommendedName>
        <fullName evidence="4">Lipoprotein</fullName>
    </recommendedName>
</protein>
<dbReference type="HOGENOM" id="CLU_077411_0_0_0"/>
<dbReference type="EMBL" id="AANZ01000001">
    <property type="protein sequence ID" value="EAQ82832.1"/>
    <property type="molecule type" value="Genomic_DNA"/>
</dbReference>
<dbReference type="InterPro" id="IPR008972">
    <property type="entry name" value="Cupredoxin"/>
</dbReference>
<feature type="chain" id="PRO_5002663509" description="Lipoprotein" evidence="1">
    <location>
        <begin position="23"/>
        <end position="257"/>
    </location>
</feature>
<dbReference type="RefSeq" id="WP_002655709.1">
    <property type="nucleotide sequence ID" value="NZ_CH672377.1"/>
</dbReference>
<evidence type="ECO:0000313" key="3">
    <source>
        <dbReference type="Proteomes" id="UP000004358"/>
    </source>
</evidence>
<evidence type="ECO:0000256" key="1">
    <source>
        <dbReference type="SAM" id="SignalP"/>
    </source>
</evidence>
<name>A3ZM49_9BACT</name>
<evidence type="ECO:0000313" key="2">
    <source>
        <dbReference type="EMBL" id="EAQ82832.1"/>
    </source>
</evidence>
<gene>
    <name evidence="2" type="ORF">DSM3645_10542</name>
</gene>
<dbReference type="SUPFAM" id="SSF49503">
    <property type="entry name" value="Cupredoxins"/>
    <property type="match status" value="1"/>
</dbReference>
<feature type="signal peptide" evidence="1">
    <location>
        <begin position="1"/>
        <end position="22"/>
    </location>
</feature>
<proteinExistence type="predicted"/>
<dbReference type="Proteomes" id="UP000004358">
    <property type="component" value="Unassembled WGS sequence"/>
</dbReference>
<dbReference type="AlphaFoldDB" id="A3ZM49"/>
<sequence length="257" mass="28686">MKTWPFTSALLLTLLFSNLAAAEGWGTIKGKFVVKGKIFPAQALDVPRAAPLAAIPNQKLVVGPQGELQNACLWLTVPRGQSYPQPHPSYAATANDEIEIELKDYLFHPYLTFIRTSQKAKFNNLDPVGHNIKISGFANSPGPGIVPKGGQWVQSFVQEERIPYPVHSTIYPWMEADLLIRESPYAAVSDENGAFEIANVPAGTWTFQFWHTSLGYIPEIKLLGHVQNHRRGEYEIEVFADEVNDLGQIEISARRFK</sequence>
<dbReference type="STRING" id="314230.DSM3645_10542"/>
<evidence type="ECO:0008006" key="4">
    <source>
        <dbReference type="Google" id="ProtNLM"/>
    </source>
</evidence>